<evidence type="ECO:0000256" key="9">
    <source>
        <dbReference type="ARBA" id="ARBA00045650"/>
    </source>
</evidence>
<gene>
    <name evidence="13" type="primary">LOC100373991</name>
</gene>
<evidence type="ECO:0000256" key="4">
    <source>
        <dbReference type="ARBA" id="ARBA00044050"/>
    </source>
</evidence>
<dbReference type="PRINTS" id="PR00081">
    <property type="entry name" value="GDHRDH"/>
</dbReference>
<comment type="function">
    <text evidence="9">NADP-dependent dehydrogenase with broad substrate specificity acting on 3-hydroxy acids. Catalyzes the NADP-dependent oxidation of L-allo-threonine to L-2-amino-3-keto-butyrate, which is spontaneously decarboxylated into aminoacetone. Also acts on D-threonine, L-serine, D-serine, D-3-hydroxyisobutyrate, L-3-hydroxyisobutyrate, D-glycerate and L-glycerate. Able to catalyze the reduction of the malonic semialdehyde to 3-hydroxypropionic acid. YdfG is apparently supplementing RutE, the presumed malonic semialdehyde reductase involved in pyrimidine degradation since both are able to detoxify malonic semialdehyde.</text>
</comment>
<comment type="catalytic activity">
    <reaction evidence="10">
        <text>3-hydroxypropanoate + NADP(+) = 3-oxopropanoate + NADPH + H(+)</text>
        <dbReference type="Rhea" id="RHEA:26438"/>
        <dbReference type="ChEBI" id="CHEBI:15378"/>
        <dbReference type="ChEBI" id="CHEBI:16510"/>
        <dbReference type="ChEBI" id="CHEBI:33190"/>
        <dbReference type="ChEBI" id="CHEBI:57783"/>
        <dbReference type="ChEBI" id="CHEBI:58349"/>
        <dbReference type="EC" id="1.1.1.298"/>
    </reaction>
</comment>
<evidence type="ECO:0000256" key="5">
    <source>
        <dbReference type="ARBA" id="ARBA00044059"/>
    </source>
</evidence>
<dbReference type="PRINTS" id="PR00080">
    <property type="entry name" value="SDRFAMILY"/>
</dbReference>
<name>A0ABM0H087_SACKO</name>
<evidence type="ECO:0000256" key="6">
    <source>
        <dbReference type="ARBA" id="ARBA00044065"/>
    </source>
</evidence>
<evidence type="ECO:0000256" key="3">
    <source>
        <dbReference type="ARBA" id="ARBA00043812"/>
    </source>
</evidence>
<evidence type="ECO:0000256" key="7">
    <source>
        <dbReference type="ARBA" id="ARBA00044271"/>
    </source>
</evidence>
<accession>A0ABM0H087</accession>
<keyword evidence="1" id="KW-0560">Oxidoreductase</keyword>
<dbReference type="InterPro" id="IPR057326">
    <property type="entry name" value="KR_dom"/>
</dbReference>
<dbReference type="EC" id="1.1.1.381" evidence="5"/>
<dbReference type="GeneID" id="100373991"/>
<dbReference type="PANTHER" id="PTHR43086:SF3">
    <property type="entry name" value="NADP-DEPENDENT 3-HYDROXY ACID DEHYDROGENASE YDFG"/>
    <property type="match status" value="1"/>
</dbReference>
<evidence type="ECO:0000313" key="13">
    <source>
        <dbReference type="RefSeq" id="XP_002741323.1"/>
    </source>
</evidence>
<evidence type="ECO:0000256" key="1">
    <source>
        <dbReference type="ARBA" id="ARBA00023002"/>
    </source>
</evidence>
<dbReference type="EC" id="1.1.1.298" evidence="4"/>
<protein>
    <recommendedName>
        <fullName evidence="6">NADP-dependent 3-hydroxy acid dehydrogenase YdfG</fullName>
        <ecNumber evidence="4">1.1.1.298</ecNumber>
        <ecNumber evidence="5">1.1.1.381</ecNumber>
    </recommendedName>
    <alternativeName>
        <fullName evidence="8">L-allo-threonine dehydrogenase</fullName>
    </alternativeName>
    <alternativeName>
        <fullName evidence="7">Malonic semialdehyde reductase</fullName>
    </alternativeName>
</protein>
<dbReference type="PANTHER" id="PTHR43086">
    <property type="entry name" value="VERY-LONG-CHAIN 3-OXOOACYL-COA REDUCTASE"/>
    <property type="match status" value="1"/>
</dbReference>
<evidence type="ECO:0000313" key="12">
    <source>
        <dbReference type="Proteomes" id="UP000694865"/>
    </source>
</evidence>
<dbReference type="Pfam" id="PF00106">
    <property type="entry name" value="adh_short"/>
    <property type="match status" value="1"/>
</dbReference>
<reference evidence="13" key="1">
    <citation type="submission" date="2025-08" db="UniProtKB">
        <authorList>
            <consortium name="RefSeq"/>
        </authorList>
    </citation>
    <scope>IDENTIFICATION</scope>
    <source>
        <tissue evidence="13">Testes</tissue>
    </source>
</reference>
<feature type="domain" description="Ketoreductase" evidence="11">
    <location>
        <begin position="11"/>
        <end position="193"/>
    </location>
</feature>
<comment type="similarity">
    <text evidence="2">Belongs to the short-chain dehydrogenases/reductases (SDR) family. 17-beta-HSD 3 subfamily.</text>
</comment>
<evidence type="ECO:0000256" key="2">
    <source>
        <dbReference type="ARBA" id="ARBA00038261"/>
    </source>
</evidence>
<keyword evidence="12" id="KW-1185">Reference proteome</keyword>
<evidence type="ECO:0000256" key="8">
    <source>
        <dbReference type="ARBA" id="ARBA00044349"/>
    </source>
</evidence>
<dbReference type="InterPro" id="IPR002347">
    <property type="entry name" value="SDR_fam"/>
</dbReference>
<dbReference type="PROSITE" id="PS00061">
    <property type="entry name" value="ADH_SHORT"/>
    <property type="match status" value="1"/>
</dbReference>
<dbReference type="SUPFAM" id="SSF51735">
    <property type="entry name" value="NAD(P)-binding Rossmann-fold domains"/>
    <property type="match status" value="1"/>
</dbReference>
<sequence>MADSDKPLAGSVAIVTGASSGIGAAVAKHLAEAGAMVAMAARRVDKLNEIQESIEKGGGVAIAVKTDVCNKDEVKALVKHTESTLGPVDIIVNNAGVMYYTLMKNLNEDQWERTIDVNCKGVVNGVGAVLSGMISRGKGHIVNMSSNAGRRAFPGLAVYSGTKFFVEAMSSALRQELIGTGVKVTTIQPGDVKTDLAAENTDKEAIEKYDMSSTYDTLQAADIGRAVVYAVSQPPYVGVNEILIEPREGPAV</sequence>
<proteinExistence type="inferred from homology"/>
<dbReference type="Proteomes" id="UP000694865">
    <property type="component" value="Unplaced"/>
</dbReference>
<evidence type="ECO:0000256" key="10">
    <source>
        <dbReference type="ARBA" id="ARBA00047274"/>
    </source>
</evidence>
<dbReference type="Gene3D" id="3.40.50.720">
    <property type="entry name" value="NAD(P)-binding Rossmann-like Domain"/>
    <property type="match status" value="1"/>
</dbReference>
<evidence type="ECO:0000259" key="11">
    <source>
        <dbReference type="SMART" id="SM00822"/>
    </source>
</evidence>
<dbReference type="InterPro" id="IPR036291">
    <property type="entry name" value="NAD(P)-bd_dom_sf"/>
</dbReference>
<dbReference type="RefSeq" id="XP_002741323.1">
    <property type="nucleotide sequence ID" value="XM_002741277.2"/>
</dbReference>
<comment type="catalytic activity">
    <reaction evidence="3">
        <text>L-allo-threonine + NADP(+) = aminoacetone + CO2 + NADPH</text>
        <dbReference type="Rhea" id="RHEA:43524"/>
        <dbReference type="ChEBI" id="CHEBI:16526"/>
        <dbReference type="ChEBI" id="CHEBI:57783"/>
        <dbReference type="ChEBI" id="CHEBI:58320"/>
        <dbReference type="ChEBI" id="CHEBI:58349"/>
        <dbReference type="ChEBI" id="CHEBI:58585"/>
        <dbReference type="EC" id="1.1.1.381"/>
    </reaction>
</comment>
<organism evidence="12 13">
    <name type="scientific">Saccoglossus kowalevskii</name>
    <name type="common">Acorn worm</name>
    <dbReference type="NCBI Taxonomy" id="10224"/>
    <lineage>
        <taxon>Eukaryota</taxon>
        <taxon>Metazoa</taxon>
        <taxon>Hemichordata</taxon>
        <taxon>Enteropneusta</taxon>
        <taxon>Harrimaniidae</taxon>
        <taxon>Saccoglossus</taxon>
    </lineage>
</organism>
<dbReference type="InterPro" id="IPR020904">
    <property type="entry name" value="Sc_DH/Rdtase_CS"/>
</dbReference>
<dbReference type="SMART" id="SM00822">
    <property type="entry name" value="PKS_KR"/>
    <property type="match status" value="1"/>
</dbReference>